<feature type="transmembrane region" description="Helical" evidence="5">
    <location>
        <begin position="295"/>
        <end position="317"/>
    </location>
</feature>
<dbReference type="Proteomes" id="UP001165584">
    <property type="component" value="Unassembled WGS sequence"/>
</dbReference>
<feature type="transmembrane region" description="Helical" evidence="5">
    <location>
        <begin position="20"/>
        <end position="44"/>
    </location>
</feature>
<dbReference type="InterPro" id="IPR011701">
    <property type="entry name" value="MFS"/>
</dbReference>
<dbReference type="Gene3D" id="1.20.1720.10">
    <property type="entry name" value="Multidrug resistance protein D"/>
    <property type="match status" value="1"/>
</dbReference>
<evidence type="ECO:0000256" key="3">
    <source>
        <dbReference type="ARBA" id="ARBA00022989"/>
    </source>
</evidence>
<feature type="domain" description="Major facilitator superfamily (MFS) profile" evidence="6">
    <location>
        <begin position="18"/>
        <end position="443"/>
    </location>
</feature>
<dbReference type="EMBL" id="JANLCM010000002">
    <property type="protein sequence ID" value="MCS5719063.1"/>
    <property type="molecule type" value="Genomic_DNA"/>
</dbReference>
<feature type="transmembrane region" description="Helical" evidence="5">
    <location>
        <begin position="141"/>
        <end position="163"/>
    </location>
</feature>
<feature type="transmembrane region" description="Helical" evidence="5">
    <location>
        <begin position="84"/>
        <end position="102"/>
    </location>
</feature>
<reference evidence="7" key="1">
    <citation type="submission" date="2022-08" db="EMBL/GenBank/DDBJ databases">
        <authorList>
            <person name="Deng Y."/>
            <person name="Han X.-F."/>
            <person name="Zhang Y.-Q."/>
        </authorList>
    </citation>
    <scope>NUCLEOTIDE SEQUENCE</scope>
    <source>
        <strain evidence="7">CPCC 205763</strain>
    </source>
</reference>
<feature type="transmembrane region" description="Helical" evidence="5">
    <location>
        <begin position="108"/>
        <end position="129"/>
    </location>
</feature>
<dbReference type="RefSeq" id="WP_259508532.1">
    <property type="nucleotide sequence ID" value="NZ_JANLCM010000002.1"/>
</dbReference>
<feature type="transmembrane region" description="Helical" evidence="5">
    <location>
        <begin position="420"/>
        <end position="438"/>
    </location>
</feature>
<feature type="transmembrane region" description="Helical" evidence="5">
    <location>
        <begin position="50"/>
        <end position="72"/>
    </location>
</feature>
<comment type="caution">
    <text evidence="7">The sequence shown here is derived from an EMBL/GenBank/DDBJ whole genome shotgun (WGS) entry which is preliminary data.</text>
</comment>
<evidence type="ECO:0000256" key="2">
    <source>
        <dbReference type="ARBA" id="ARBA00022692"/>
    </source>
</evidence>
<keyword evidence="3 5" id="KW-1133">Transmembrane helix</keyword>
<keyword evidence="8" id="KW-1185">Reference proteome</keyword>
<dbReference type="PANTHER" id="PTHR23501">
    <property type="entry name" value="MAJOR FACILITATOR SUPERFAMILY"/>
    <property type="match status" value="1"/>
</dbReference>
<proteinExistence type="predicted"/>
<organism evidence="7 8">
    <name type="scientific">Herbiconiux aconitum</name>
    <dbReference type="NCBI Taxonomy" id="2970913"/>
    <lineage>
        <taxon>Bacteria</taxon>
        <taxon>Bacillati</taxon>
        <taxon>Actinomycetota</taxon>
        <taxon>Actinomycetes</taxon>
        <taxon>Micrococcales</taxon>
        <taxon>Microbacteriaceae</taxon>
        <taxon>Herbiconiux</taxon>
    </lineage>
</organism>
<evidence type="ECO:0000313" key="8">
    <source>
        <dbReference type="Proteomes" id="UP001165584"/>
    </source>
</evidence>
<dbReference type="SUPFAM" id="SSF103473">
    <property type="entry name" value="MFS general substrate transporter"/>
    <property type="match status" value="1"/>
</dbReference>
<comment type="subcellular location">
    <subcellularLocation>
        <location evidence="1">Cell membrane</location>
        <topology evidence="1">Multi-pass membrane protein</topology>
    </subcellularLocation>
</comment>
<name>A0ABT2GSB3_9MICO</name>
<evidence type="ECO:0000256" key="5">
    <source>
        <dbReference type="SAM" id="Phobius"/>
    </source>
</evidence>
<dbReference type="PANTHER" id="PTHR23501:SF154">
    <property type="entry name" value="MULTIDRUG-EFFLUX TRANSPORTER RV1634-RELATED"/>
    <property type="match status" value="1"/>
</dbReference>
<evidence type="ECO:0000256" key="1">
    <source>
        <dbReference type="ARBA" id="ARBA00004651"/>
    </source>
</evidence>
<evidence type="ECO:0000256" key="4">
    <source>
        <dbReference type="ARBA" id="ARBA00023136"/>
    </source>
</evidence>
<dbReference type="Gene3D" id="1.20.1250.20">
    <property type="entry name" value="MFS general substrate transporter like domains"/>
    <property type="match status" value="1"/>
</dbReference>
<dbReference type="InterPro" id="IPR020846">
    <property type="entry name" value="MFS_dom"/>
</dbReference>
<dbReference type="PROSITE" id="PS50850">
    <property type="entry name" value="MFS"/>
    <property type="match status" value="1"/>
</dbReference>
<evidence type="ECO:0000313" key="7">
    <source>
        <dbReference type="EMBL" id="MCS5719063.1"/>
    </source>
</evidence>
<accession>A0ABT2GSB3</accession>
<dbReference type="Pfam" id="PF07690">
    <property type="entry name" value="MFS_1"/>
    <property type="match status" value="1"/>
</dbReference>
<gene>
    <name evidence="7" type="ORF">N1027_13050</name>
</gene>
<feature type="transmembrane region" description="Helical" evidence="5">
    <location>
        <begin position="209"/>
        <end position="226"/>
    </location>
</feature>
<dbReference type="PRINTS" id="PR01036">
    <property type="entry name" value="TCRTETB"/>
</dbReference>
<feature type="transmembrane region" description="Helical" evidence="5">
    <location>
        <begin position="232"/>
        <end position="252"/>
    </location>
</feature>
<protein>
    <submittedName>
        <fullName evidence="7">MFS transporter</fullName>
    </submittedName>
</protein>
<feature type="transmembrane region" description="Helical" evidence="5">
    <location>
        <begin position="169"/>
        <end position="188"/>
    </location>
</feature>
<feature type="transmembrane region" description="Helical" evidence="5">
    <location>
        <begin position="329"/>
        <end position="349"/>
    </location>
</feature>
<dbReference type="InterPro" id="IPR036259">
    <property type="entry name" value="MFS_trans_sf"/>
</dbReference>
<feature type="transmembrane region" description="Helical" evidence="5">
    <location>
        <begin position="264"/>
        <end position="289"/>
    </location>
</feature>
<keyword evidence="2 5" id="KW-0812">Transmembrane</keyword>
<evidence type="ECO:0000259" key="6">
    <source>
        <dbReference type="PROSITE" id="PS50850"/>
    </source>
</evidence>
<sequence length="457" mass="46801">MSDATTTGGLFSRHYRLVTIGAISLIFVAAFENLAVTTVMPVISAELDGAALYAVAFAAPLAVSVLGMVVAGTWADRAGPRHPLYASVALFVLGLFVAGTATTMEAVVAGRLVHGLGGGAMTVSLYVVVARVYPPALQPRIFGLFAAAWVIPALVGPFIAGVLGETVGWRWVFLGVAVLSVFAAVMVVPAMRSMREPDAAPKPPWSAPRILWSLLLAVAILGLSLSTELDGIAVFALGGVALVVTVIALRPLIPPRTLLGGRGLPTVVLLRMLLAGGYVAAEVYLPYFLTGEFGLSPALAGLALTAAGVAWGVSSWLQGQFSDRLTTRTSLRIGTAGVSLAVGIVLLTAFLGLPAWVAIVGWAVSGAGMGLCYPRLSVLVLEYSAPGNQGFNSSALNIADAVGPAMALSFAGILFQSFDAFPAVFALGLLLTLGALTLSGRTGTPATAEAATGVSSR</sequence>
<keyword evidence="4 5" id="KW-0472">Membrane</keyword>